<dbReference type="Proteomes" id="UP000054217">
    <property type="component" value="Unassembled WGS sequence"/>
</dbReference>
<dbReference type="OrthoDB" id="3269282at2759"/>
<dbReference type="InParanoid" id="A0A0C3IKG8"/>
<feature type="compositionally biased region" description="Low complexity" evidence="1">
    <location>
        <begin position="329"/>
        <end position="349"/>
    </location>
</feature>
<reference evidence="3" key="2">
    <citation type="submission" date="2015-01" db="EMBL/GenBank/DDBJ databases">
        <title>Evolutionary Origins and Diversification of the Mycorrhizal Mutualists.</title>
        <authorList>
            <consortium name="DOE Joint Genome Institute"/>
            <consortium name="Mycorrhizal Genomics Consortium"/>
            <person name="Kohler A."/>
            <person name="Kuo A."/>
            <person name="Nagy L.G."/>
            <person name="Floudas D."/>
            <person name="Copeland A."/>
            <person name="Barry K.W."/>
            <person name="Cichocki N."/>
            <person name="Veneault-Fourrey C."/>
            <person name="LaButti K."/>
            <person name="Lindquist E.A."/>
            <person name="Lipzen A."/>
            <person name="Lundell T."/>
            <person name="Morin E."/>
            <person name="Murat C."/>
            <person name="Riley R."/>
            <person name="Ohm R."/>
            <person name="Sun H."/>
            <person name="Tunlid A."/>
            <person name="Henrissat B."/>
            <person name="Grigoriev I.V."/>
            <person name="Hibbett D.S."/>
            <person name="Martin F."/>
        </authorList>
    </citation>
    <scope>NUCLEOTIDE SEQUENCE [LARGE SCALE GENOMIC DNA]</scope>
    <source>
        <strain evidence="3">Marx 270</strain>
    </source>
</reference>
<name>A0A0C3IKG8_PISTI</name>
<reference evidence="2 3" key="1">
    <citation type="submission" date="2014-04" db="EMBL/GenBank/DDBJ databases">
        <authorList>
            <consortium name="DOE Joint Genome Institute"/>
            <person name="Kuo A."/>
            <person name="Kohler A."/>
            <person name="Costa M.D."/>
            <person name="Nagy L.G."/>
            <person name="Floudas D."/>
            <person name="Copeland A."/>
            <person name="Barry K.W."/>
            <person name="Cichocki N."/>
            <person name="Veneault-Fourrey C."/>
            <person name="LaButti K."/>
            <person name="Lindquist E.A."/>
            <person name="Lipzen A."/>
            <person name="Lundell T."/>
            <person name="Morin E."/>
            <person name="Murat C."/>
            <person name="Sun H."/>
            <person name="Tunlid A."/>
            <person name="Henrissat B."/>
            <person name="Grigoriev I.V."/>
            <person name="Hibbett D.S."/>
            <person name="Martin F."/>
            <person name="Nordberg H.P."/>
            <person name="Cantor M.N."/>
            <person name="Hua S.X."/>
        </authorList>
    </citation>
    <scope>NUCLEOTIDE SEQUENCE [LARGE SCALE GENOMIC DNA]</scope>
    <source>
        <strain evidence="2 3">Marx 270</strain>
    </source>
</reference>
<accession>A0A0C3IKG8</accession>
<protein>
    <submittedName>
        <fullName evidence="2">Uncharacterized protein</fullName>
    </submittedName>
</protein>
<gene>
    <name evidence="2" type="ORF">M404DRAFT_1006092</name>
</gene>
<dbReference type="HOGENOM" id="CLU_546495_0_0_1"/>
<sequence length="491" mass="52053">MSTPTVVAVEGAAMSMHADPNDERSSVRFDSQCVVIPELSPRSRRPRLVTKTYSVPLWKRRGSTSGSSGPDSSRQPACPEVDKHVVLKLSLPRLQTRMQSPTRCTDSMPLTPCLVHRSVSVGATVVPGSPSTSRRTRSKSPTSPMRTDLITVPLRPCCAACQEVTDAARSQGDTWTERFSPAAYYRRCHSTDSQPRTITVAGSAASAFYGSLARDIPISVDEVDKRRRSIDGASVTSSNVPGDTSASVEKPLPVAPDSPSSAHGRPRLSPIRVPQLATYQISEEVDDNDEEDQLFPLPSPRRSPCSSATPSPSASLSSLQAGQVGRGQNLTNSSSPSNSTESSTHGQYLCPPAASSSLLSLPKALASSISLTDDPPRAPSPDILASLPPLSNRQRNREITPQIPRSSSPESMCPVKVPQLNTSSSLLPSTPKKVPSASTVSPPASPVLSTSPNTRRFLRSFSGSSPRQVIADVIRGVSAFGTGGGGLNVQM</sequence>
<feature type="compositionally biased region" description="Polar residues" evidence="1">
    <location>
        <begin position="234"/>
        <end position="247"/>
    </location>
</feature>
<evidence type="ECO:0000256" key="1">
    <source>
        <dbReference type="SAM" id="MobiDB-lite"/>
    </source>
</evidence>
<feature type="region of interest" description="Disordered" evidence="1">
    <location>
        <begin position="55"/>
        <end position="79"/>
    </location>
</feature>
<dbReference type="STRING" id="870435.A0A0C3IKG8"/>
<organism evidence="2 3">
    <name type="scientific">Pisolithus tinctorius Marx 270</name>
    <dbReference type="NCBI Taxonomy" id="870435"/>
    <lineage>
        <taxon>Eukaryota</taxon>
        <taxon>Fungi</taxon>
        <taxon>Dikarya</taxon>
        <taxon>Basidiomycota</taxon>
        <taxon>Agaricomycotina</taxon>
        <taxon>Agaricomycetes</taxon>
        <taxon>Agaricomycetidae</taxon>
        <taxon>Boletales</taxon>
        <taxon>Sclerodermatineae</taxon>
        <taxon>Pisolithaceae</taxon>
        <taxon>Pisolithus</taxon>
    </lineage>
</organism>
<feature type="region of interest" description="Disordered" evidence="1">
    <location>
        <begin position="370"/>
        <end position="451"/>
    </location>
</feature>
<feature type="region of interest" description="Disordered" evidence="1">
    <location>
        <begin position="124"/>
        <end position="147"/>
    </location>
</feature>
<keyword evidence="3" id="KW-1185">Reference proteome</keyword>
<evidence type="ECO:0000313" key="3">
    <source>
        <dbReference type="Proteomes" id="UP000054217"/>
    </source>
</evidence>
<proteinExistence type="predicted"/>
<feature type="compositionally biased region" description="Low complexity" evidence="1">
    <location>
        <begin position="422"/>
        <end position="451"/>
    </location>
</feature>
<dbReference type="AlphaFoldDB" id="A0A0C3IKG8"/>
<evidence type="ECO:0000313" key="2">
    <source>
        <dbReference type="EMBL" id="KIN97442.1"/>
    </source>
</evidence>
<feature type="compositionally biased region" description="Low complexity" evidence="1">
    <location>
        <begin position="300"/>
        <end position="318"/>
    </location>
</feature>
<feature type="compositionally biased region" description="Low complexity" evidence="1">
    <location>
        <begin position="127"/>
        <end position="147"/>
    </location>
</feature>
<feature type="compositionally biased region" description="Low complexity" evidence="1">
    <location>
        <begin position="63"/>
        <end position="74"/>
    </location>
</feature>
<dbReference type="EMBL" id="KN832029">
    <property type="protein sequence ID" value="KIN97442.1"/>
    <property type="molecule type" value="Genomic_DNA"/>
</dbReference>
<feature type="compositionally biased region" description="Acidic residues" evidence="1">
    <location>
        <begin position="283"/>
        <end position="293"/>
    </location>
</feature>
<feature type="region of interest" description="Disordered" evidence="1">
    <location>
        <begin position="230"/>
        <end position="349"/>
    </location>
</feature>